<feature type="transmembrane region" description="Helical" evidence="8">
    <location>
        <begin position="147"/>
        <end position="167"/>
    </location>
</feature>
<evidence type="ECO:0000259" key="9">
    <source>
        <dbReference type="PROSITE" id="PS50928"/>
    </source>
</evidence>
<proteinExistence type="predicted"/>
<dbReference type="PANTHER" id="PTHR47737">
    <property type="entry name" value="GLYCINE BETAINE/PROLINE BETAINE TRANSPORT SYSTEM PERMEASE PROTEIN PROW"/>
    <property type="match status" value="1"/>
</dbReference>
<feature type="domain" description="ABC transmembrane type-1" evidence="9">
    <location>
        <begin position="142"/>
        <end position="321"/>
    </location>
</feature>
<protein>
    <recommendedName>
        <fullName evidence="9">ABC transmembrane type-1 domain-containing protein</fullName>
    </recommendedName>
</protein>
<dbReference type="GO" id="GO:0015226">
    <property type="term" value="F:carnitine transmembrane transporter activity"/>
    <property type="evidence" value="ECO:0007669"/>
    <property type="project" value="TreeGrafter"/>
</dbReference>
<dbReference type="AlphaFoldDB" id="A0A381UPI0"/>
<feature type="transmembrane region" description="Helical" evidence="8">
    <location>
        <begin position="269"/>
        <end position="288"/>
    </location>
</feature>
<evidence type="ECO:0000256" key="1">
    <source>
        <dbReference type="ARBA" id="ARBA00004141"/>
    </source>
</evidence>
<feature type="transmembrane region" description="Helical" evidence="8">
    <location>
        <begin position="187"/>
        <end position="215"/>
    </location>
</feature>
<evidence type="ECO:0000256" key="3">
    <source>
        <dbReference type="ARBA" id="ARBA00022448"/>
    </source>
</evidence>
<feature type="transmembrane region" description="Helical" evidence="8">
    <location>
        <begin position="94"/>
        <end position="112"/>
    </location>
</feature>
<dbReference type="PROSITE" id="PS50928">
    <property type="entry name" value="ABC_TM1"/>
    <property type="match status" value="1"/>
</dbReference>
<keyword evidence="6 8" id="KW-1133">Transmembrane helix</keyword>
<gene>
    <name evidence="10" type="ORF">METZ01_LOCUS82913</name>
</gene>
<evidence type="ECO:0000256" key="8">
    <source>
        <dbReference type="SAM" id="Phobius"/>
    </source>
</evidence>
<feature type="transmembrane region" description="Helical" evidence="8">
    <location>
        <begin position="300"/>
        <end position="317"/>
    </location>
</feature>
<dbReference type="GO" id="GO:0043190">
    <property type="term" value="C:ATP-binding cassette (ABC) transporter complex"/>
    <property type="evidence" value="ECO:0007669"/>
    <property type="project" value="TreeGrafter"/>
</dbReference>
<dbReference type="EMBL" id="UINC01006860">
    <property type="protein sequence ID" value="SVA30059.1"/>
    <property type="molecule type" value="Genomic_DNA"/>
</dbReference>
<dbReference type="Pfam" id="PF00528">
    <property type="entry name" value="BPD_transp_1"/>
    <property type="match status" value="1"/>
</dbReference>
<sequence>MKTNWKYLAPICFFAFCGLIVISYQYAKPRYKPDNISDLLNDFSWLINWPKWLDFPLMQPINSGFDWLIVQYGLFFEGINNFLLGLYTAMKDAVVGLPWPLVVILVIVITYFVSGKKINTTITVGFCTFFIGFLSPRYWDKAIMTTCIVLIGIFLCLVIGIPIGIAMARKPKLRKTILPVLDLMQTIPSFCYLIPGILLFGLGAVPAIIAIFVYAAPPLIRLTDLGIRLVDEEVVEAADAFGASKKQKLWGVQIPLALPNIMQGVNQSVMMALAMVVIASMIGTRGIGDEVLLGLQQLNVGMATEAGIAIVLLAIIFDRITQAYGDKIQDKTRPKKVKSALPVKAKV</sequence>
<dbReference type="GO" id="GO:0031460">
    <property type="term" value="P:glycine betaine transport"/>
    <property type="evidence" value="ECO:0007669"/>
    <property type="project" value="TreeGrafter"/>
</dbReference>
<accession>A0A381UPI0</accession>
<dbReference type="GO" id="GO:0005275">
    <property type="term" value="F:amine transmembrane transporter activity"/>
    <property type="evidence" value="ECO:0007669"/>
    <property type="project" value="TreeGrafter"/>
</dbReference>
<evidence type="ECO:0000256" key="5">
    <source>
        <dbReference type="ARBA" id="ARBA00022692"/>
    </source>
</evidence>
<evidence type="ECO:0000256" key="2">
    <source>
        <dbReference type="ARBA" id="ARBA00004236"/>
    </source>
</evidence>
<evidence type="ECO:0000256" key="6">
    <source>
        <dbReference type="ARBA" id="ARBA00022989"/>
    </source>
</evidence>
<feature type="transmembrane region" description="Helical" evidence="8">
    <location>
        <begin position="118"/>
        <end position="135"/>
    </location>
</feature>
<reference evidence="10" key="1">
    <citation type="submission" date="2018-05" db="EMBL/GenBank/DDBJ databases">
        <authorList>
            <person name="Lanie J.A."/>
            <person name="Ng W.-L."/>
            <person name="Kazmierczak K.M."/>
            <person name="Andrzejewski T.M."/>
            <person name="Davidsen T.M."/>
            <person name="Wayne K.J."/>
            <person name="Tettelin H."/>
            <person name="Glass J.I."/>
            <person name="Rusch D."/>
            <person name="Podicherti R."/>
            <person name="Tsui H.-C.T."/>
            <person name="Winkler M.E."/>
        </authorList>
    </citation>
    <scope>NUCLEOTIDE SEQUENCE</scope>
</reference>
<name>A0A381UPI0_9ZZZZ</name>
<comment type="subcellular location">
    <subcellularLocation>
        <location evidence="2">Cell membrane</location>
    </subcellularLocation>
    <subcellularLocation>
        <location evidence="1">Membrane</location>
        <topology evidence="1">Multi-pass membrane protein</topology>
    </subcellularLocation>
</comment>
<dbReference type="GO" id="GO:0015871">
    <property type="term" value="P:choline transport"/>
    <property type="evidence" value="ECO:0007669"/>
    <property type="project" value="TreeGrafter"/>
</dbReference>
<dbReference type="InterPro" id="IPR035906">
    <property type="entry name" value="MetI-like_sf"/>
</dbReference>
<keyword evidence="7 8" id="KW-0472">Membrane</keyword>
<evidence type="ECO:0000313" key="10">
    <source>
        <dbReference type="EMBL" id="SVA30059.1"/>
    </source>
</evidence>
<organism evidence="10">
    <name type="scientific">marine metagenome</name>
    <dbReference type="NCBI Taxonomy" id="408172"/>
    <lineage>
        <taxon>unclassified sequences</taxon>
        <taxon>metagenomes</taxon>
        <taxon>ecological metagenomes</taxon>
    </lineage>
</organism>
<dbReference type="CDD" id="cd06261">
    <property type="entry name" value="TM_PBP2"/>
    <property type="match status" value="1"/>
</dbReference>
<feature type="transmembrane region" description="Helical" evidence="8">
    <location>
        <begin position="7"/>
        <end position="27"/>
    </location>
</feature>
<evidence type="ECO:0000256" key="4">
    <source>
        <dbReference type="ARBA" id="ARBA00022475"/>
    </source>
</evidence>
<dbReference type="Gene3D" id="1.10.3720.10">
    <property type="entry name" value="MetI-like"/>
    <property type="match status" value="1"/>
</dbReference>
<dbReference type="FunFam" id="1.10.3720.10:FF:000001">
    <property type="entry name" value="Glycine betaine ABC transporter, permease"/>
    <property type="match status" value="1"/>
</dbReference>
<dbReference type="InterPro" id="IPR000515">
    <property type="entry name" value="MetI-like"/>
</dbReference>
<evidence type="ECO:0000256" key="7">
    <source>
        <dbReference type="ARBA" id="ARBA00023136"/>
    </source>
</evidence>
<keyword evidence="3" id="KW-0813">Transport</keyword>
<feature type="transmembrane region" description="Helical" evidence="8">
    <location>
        <begin position="67"/>
        <end position="87"/>
    </location>
</feature>
<keyword evidence="5 8" id="KW-0812">Transmembrane</keyword>
<dbReference type="PANTHER" id="PTHR47737:SF1">
    <property type="entry name" value="GLYCINE BETAINE_PROLINE BETAINE TRANSPORT SYSTEM PERMEASE PROTEIN PROW"/>
    <property type="match status" value="1"/>
</dbReference>
<dbReference type="SUPFAM" id="SSF161098">
    <property type="entry name" value="MetI-like"/>
    <property type="match status" value="1"/>
</dbReference>
<keyword evidence="4" id="KW-1003">Cell membrane</keyword>